<proteinExistence type="predicted"/>
<name>A0AAC9YLX6_9MYCO</name>
<gene>
    <name evidence="4" type="ORF">CKJ54_19115</name>
</gene>
<feature type="domain" description="Glycosyl transferase family 51" evidence="3">
    <location>
        <begin position="64"/>
        <end position="215"/>
    </location>
</feature>
<dbReference type="InterPro" id="IPR050396">
    <property type="entry name" value="Glycosyltr_51/Transpeptidase"/>
</dbReference>
<dbReference type="InterPro" id="IPR036950">
    <property type="entry name" value="PBP_transglycosylase"/>
</dbReference>
<dbReference type="InterPro" id="IPR001264">
    <property type="entry name" value="Glyco_trans_51"/>
</dbReference>
<dbReference type="EMBL" id="CP023147">
    <property type="protein sequence ID" value="ASW91739.1"/>
    <property type="molecule type" value="Genomic_DNA"/>
</dbReference>
<dbReference type="InterPro" id="IPR023346">
    <property type="entry name" value="Lysozyme-like_dom_sf"/>
</dbReference>
<evidence type="ECO:0000259" key="3">
    <source>
        <dbReference type="Pfam" id="PF00912"/>
    </source>
</evidence>
<dbReference type="Gene3D" id="1.10.3810.10">
    <property type="entry name" value="Biosynthetic peptidoglycan transglycosylase-like"/>
    <property type="match status" value="1"/>
</dbReference>
<organism evidence="4 5">
    <name type="scientific">Mycobacterium marseillense</name>
    <dbReference type="NCBI Taxonomy" id="701042"/>
    <lineage>
        <taxon>Bacteria</taxon>
        <taxon>Bacillati</taxon>
        <taxon>Actinomycetota</taxon>
        <taxon>Actinomycetes</taxon>
        <taxon>Mycobacteriales</taxon>
        <taxon>Mycobacteriaceae</taxon>
        <taxon>Mycobacterium</taxon>
        <taxon>Mycobacterium avium complex (MAC)</taxon>
    </lineage>
</organism>
<dbReference type="Pfam" id="PF00912">
    <property type="entry name" value="Transgly"/>
    <property type="match status" value="1"/>
</dbReference>
<dbReference type="Proteomes" id="UP000216246">
    <property type="component" value="Chromosome"/>
</dbReference>
<keyword evidence="1" id="KW-0808">Transferase</keyword>
<accession>A0AAC9YLX6</accession>
<evidence type="ECO:0000313" key="5">
    <source>
        <dbReference type="Proteomes" id="UP000216246"/>
    </source>
</evidence>
<dbReference type="KEGG" id="mmal:CKJ54_19115"/>
<dbReference type="AlphaFoldDB" id="A0AAC9YLX6"/>
<reference evidence="4 5" key="1">
    <citation type="submission" date="2017-08" db="EMBL/GenBank/DDBJ databases">
        <title>Phylogentic analysis of Mycobacterium avium complex whole genomes.</title>
        <authorList>
            <person name="Caverly L.J."/>
            <person name="Spilker T."/>
            <person name="LiPuma J."/>
        </authorList>
    </citation>
    <scope>NUCLEOTIDE SEQUENCE [LARGE SCALE GENOMIC DNA]</scope>
    <source>
        <strain evidence="4 5">FLAC0026</strain>
    </source>
</reference>
<dbReference type="PANTHER" id="PTHR32282:SF15">
    <property type="entry name" value="PENICILLIN-BINDING PROTEIN 1C"/>
    <property type="match status" value="1"/>
</dbReference>
<sequence length="250" mass="28659">MAHLLGSSRSSKSPPDKRPPSVVLPSSHWNERQRSARDVRPRFAVWSLCSDRFFGPHIRRSANFYASALEVPDCFIQLLFLIEDKRFGFHPGIDPISILRALVSNSLGGHLQGASTITQQLYDVLKTQQTDNYRRPRTVRRKLDQALWSVKQEWLSSKVEILNNYLAHVYWGRDYFGLDAASRGYFGSSKCTLSAAESFFLAERLASPNVNCPERVHSLLQRSVVRELLTADGSYFEVYDIYEQWEGDLR</sequence>
<dbReference type="PANTHER" id="PTHR32282">
    <property type="entry name" value="BINDING PROTEIN TRANSPEPTIDASE, PUTATIVE-RELATED"/>
    <property type="match status" value="1"/>
</dbReference>
<evidence type="ECO:0000256" key="2">
    <source>
        <dbReference type="SAM" id="MobiDB-lite"/>
    </source>
</evidence>
<dbReference type="GO" id="GO:0009252">
    <property type="term" value="P:peptidoglycan biosynthetic process"/>
    <property type="evidence" value="ECO:0007669"/>
    <property type="project" value="TreeGrafter"/>
</dbReference>
<dbReference type="RefSeq" id="WP_095577683.1">
    <property type="nucleotide sequence ID" value="NZ_CP023147.1"/>
</dbReference>
<evidence type="ECO:0000256" key="1">
    <source>
        <dbReference type="ARBA" id="ARBA00022679"/>
    </source>
</evidence>
<dbReference type="GO" id="GO:0030288">
    <property type="term" value="C:outer membrane-bounded periplasmic space"/>
    <property type="evidence" value="ECO:0007669"/>
    <property type="project" value="TreeGrafter"/>
</dbReference>
<dbReference type="SUPFAM" id="SSF53955">
    <property type="entry name" value="Lysozyme-like"/>
    <property type="match status" value="1"/>
</dbReference>
<protein>
    <recommendedName>
        <fullName evidence="3">Glycosyl transferase family 51 domain-containing protein</fullName>
    </recommendedName>
</protein>
<evidence type="ECO:0000313" key="4">
    <source>
        <dbReference type="EMBL" id="ASW91739.1"/>
    </source>
</evidence>
<feature type="region of interest" description="Disordered" evidence="2">
    <location>
        <begin position="1"/>
        <end position="27"/>
    </location>
</feature>
<dbReference type="GO" id="GO:0008955">
    <property type="term" value="F:peptidoglycan glycosyltransferase activity"/>
    <property type="evidence" value="ECO:0007669"/>
    <property type="project" value="TreeGrafter"/>
</dbReference>